<name>A0ABV6ZUM7_9PROT</name>
<dbReference type="RefSeq" id="WP_343164035.1">
    <property type="nucleotide sequence ID" value="NZ_JBHRSV010000001.1"/>
</dbReference>
<evidence type="ECO:0000313" key="1">
    <source>
        <dbReference type="EMBL" id="MFC2925156.1"/>
    </source>
</evidence>
<accession>A0ABV6ZUM7</accession>
<dbReference type="Proteomes" id="UP001595379">
    <property type="component" value="Unassembled WGS sequence"/>
</dbReference>
<protein>
    <submittedName>
        <fullName evidence="1">Uncharacterized protein</fullName>
    </submittedName>
</protein>
<comment type="caution">
    <text evidence="1">The sequence shown here is derived from an EMBL/GenBank/DDBJ whole genome shotgun (WGS) entry which is preliminary data.</text>
</comment>
<proteinExistence type="predicted"/>
<sequence length="451" mass="48480">MTGLTAKNIEKLGMFWGTLSPEMRKRVLASANAAAACDPAQAGIARLLEKLDTLNAPDEGRLRCQRLFAPLDPLTGHPESDPPSRAYFSPGFLAGLWAWFDDTEQSGFTADFPAINAPTEDWQAIRARAGECLKAFLASATGDRKLESRIVTMWGAGGRETADLAATLLIHDTVLKEALRDVPEVISDFDPELCTHVRDVYDELSERAPAAGVWMLLLLMTRLTKTAQIFRAVEKIGRRSDDQLISKTDLAVVGDAVLKDAEFHATRFRRAPATIAEADEAVSGLACFVTVTVGMTREFGIRKDGQWGKTLFALRAQASSDLEKLLAGTQKALDAALPVPKKAKGGVLIPVACPDEAVIVRAEAQLRFLGGAGEWASQAATGSVQKKAEDAAVNALEECCGQLINVLQHSEGETQQLASDGLDVIARLQEALGQEESASLTRRRNAAAMAA</sequence>
<gene>
    <name evidence="1" type="ORF">ACFOOR_03460</name>
</gene>
<reference evidence="2" key="1">
    <citation type="journal article" date="2019" name="Int. J. Syst. Evol. Microbiol.">
        <title>The Global Catalogue of Microorganisms (GCM) 10K type strain sequencing project: providing services to taxonomists for standard genome sequencing and annotation.</title>
        <authorList>
            <consortium name="The Broad Institute Genomics Platform"/>
            <consortium name="The Broad Institute Genome Sequencing Center for Infectious Disease"/>
            <person name="Wu L."/>
            <person name="Ma J."/>
        </authorList>
    </citation>
    <scope>NUCLEOTIDE SEQUENCE [LARGE SCALE GENOMIC DNA]</scope>
    <source>
        <strain evidence="2">KCTC 52487</strain>
    </source>
</reference>
<evidence type="ECO:0000313" key="2">
    <source>
        <dbReference type="Proteomes" id="UP001595379"/>
    </source>
</evidence>
<organism evidence="1 2">
    <name type="scientific">Hyphobacterium vulgare</name>
    <dbReference type="NCBI Taxonomy" id="1736751"/>
    <lineage>
        <taxon>Bacteria</taxon>
        <taxon>Pseudomonadati</taxon>
        <taxon>Pseudomonadota</taxon>
        <taxon>Alphaproteobacteria</taxon>
        <taxon>Maricaulales</taxon>
        <taxon>Maricaulaceae</taxon>
        <taxon>Hyphobacterium</taxon>
    </lineage>
</organism>
<keyword evidence="2" id="KW-1185">Reference proteome</keyword>
<dbReference type="EMBL" id="JBHRSV010000001">
    <property type="protein sequence ID" value="MFC2925156.1"/>
    <property type="molecule type" value="Genomic_DNA"/>
</dbReference>